<gene>
    <name evidence="7" type="ORF">G9H71_12265</name>
</gene>
<dbReference type="PANTHER" id="PTHR30126">
    <property type="entry name" value="HTH-TYPE TRANSCRIPTIONAL REGULATOR"/>
    <property type="match status" value="1"/>
</dbReference>
<dbReference type="Gene3D" id="3.40.190.290">
    <property type="match status" value="1"/>
</dbReference>
<evidence type="ECO:0000256" key="1">
    <source>
        <dbReference type="ARBA" id="ARBA00009437"/>
    </source>
</evidence>
<comment type="similarity">
    <text evidence="1">Belongs to the LysR transcriptional regulatory family.</text>
</comment>
<keyword evidence="3" id="KW-0238">DNA-binding</keyword>
<dbReference type="Proteomes" id="UP000800981">
    <property type="component" value="Unassembled WGS sequence"/>
</dbReference>
<comment type="caution">
    <text evidence="7">The sequence shown here is derived from an EMBL/GenBank/DDBJ whole genome shotgun (WGS) entry which is preliminary data.</text>
</comment>
<evidence type="ECO:0000313" key="8">
    <source>
        <dbReference type="Proteomes" id="UP000800981"/>
    </source>
</evidence>
<evidence type="ECO:0000313" key="7">
    <source>
        <dbReference type="EMBL" id="NHC14552.1"/>
    </source>
</evidence>
<keyword evidence="2" id="KW-0805">Transcription regulation</keyword>
<feature type="domain" description="LysR substrate-binding" evidence="6">
    <location>
        <begin position="146"/>
        <end position="311"/>
    </location>
</feature>
<evidence type="ECO:0000259" key="6">
    <source>
        <dbReference type="Pfam" id="PF03466"/>
    </source>
</evidence>
<sequence>MTPTGSTGPSDVSRLTPNRLRVYVTVVDRQSIRAAAQELTLSEVAVRQNLAELTEVTGGSSLLTRGGSDGRLVVPTVHGRRVYAAAGTILAQAEALARLGSTQHVLAFAPQHAFFVAPAWRAVEGGEHVELRLLEDGDNGGARAEERALRSLEEGVYDLVVGAPGGLADRHPTLRSELLFTAHVEALAPVAGQARGVDLADLRDSPLLLPPPSVRGRQVLESAFTERYDEKPVVALECADPASLVAFARQGAGTVVLGSDVSSSCRALPAGDGQWAPVLVEGERLTYPVVVVTRQDPGPVVQALCRQLHAAVADSSGAVPAQA</sequence>
<keyword evidence="8" id="KW-1185">Reference proteome</keyword>
<dbReference type="Gene3D" id="1.10.10.10">
    <property type="entry name" value="Winged helix-like DNA-binding domain superfamily/Winged helix DNA-binding domain"/>
    <property type="match status" value="1"/>
</dbReference>
<evidence type="ECO:0000256" key="3">
    <source>
        <dbReference type="ARBA" id="ARBA00023125"/>
    </source>
</evidence>
<dbReference type="Pfam" id="PF03466">
    <property type="entry name" value="LysR_substrate"/>
    <property type="match status" value="1"/>
</dbReference>
<evidence type="ECO:0000256" key="4">
    <source>
        <dbReference type="ARBA" id="ARBA00023163"/>
    </source>
</evidence>
<evidence type="ECO:0000259" key="5">
    <source>
        <dbReference type="Pfam" id="PF00126"/>
    </source>
</evidence>
<keyword evidence="4" id="KW-0804">Transcription</keyword>
<dbReference type="CDD" id="cd05466">
    <property type="entry name" value="PBP2_LTTR_substrate"/>
    <property type="match status" value="1"/>
</dbReference>
<dbReference type="SUPFAM" id="SSF46785">
    <property type="entry name" value="Winged helix' DNA-binding domain"/>
    <property type="match status" value="1"/>
</dbReference>
<dbReference type="Pfam" id="PF00126">
    <property type="entry name" value="HTH_1"/>
    <property type="match status" value="1"/>
</dbReference>
<dbReference type="RefSeq" id="WP_166282190.1">
    <property type="nucleotide sequence ID" value="NZ_JAANNP010000007.1"/>
</dbReference>
<accession>A0ABX0GYA3</accession>
<dbReference type="InterPro" id="IPR036390">
    <property type="entry name" value="WH_DNA-bd_sf"/>
</dbReference>
<evidence type="ECO:0000256" key="2">
    <source>
        <dbReference type="ARBA" id="ARBA00023015"/>
    </source>
</evidence>
<dbReference type="InterPro" id="IPR000847">
    <property type="entry name" value="LysR_HTH_N"/>
</dbReference>
<dbReference type="InterPro" id="IPR005119">
    <property type="entry name" value="LysR_subst-bd"/>
</dbReference>
<name>A0ABX0GYA3_9ACTN</name>
<protein>
    <submittedName>
        <fullName evidence="7">LysR family transcriptional regulator</fullName>
    </submittedName>
</protein>
<proteinExistence type="inferred from homology"/>
<reference evidence="7 8" key="1">
    <citation type="submission" date="2020-03" db="EMBL/GenBank/DDBJ databases">
        <title>Two novel Motilibacter sp.</title>
        <authorList>
            <person name="Liu S."/>
        </authorList>
    </citation>
    <scope>NUCLEOTIDE SEQUENCE [LARGE SCALE GENOMIC DNA]</scope>
    <source>
        <strain evidence="7 8">E257</strain>
    </source>
</reference>
<dbReference type="InterPro" id="IPR036388">
    <property type="entry name" value="WH-like_DNA-bd_sf"/>
</dbReference>
<dbReference type="EMBL" id="JAANNP010000007">
    <property type="protein sequence ID" value="NHC14552.1"/>
    <property type="molecule type" value="Genomic_DNA"/>
</dbReference>
<organism evidence="7 8">
    <name type="scientific">Motilibacter deserti</name>
    <dbReference type="NCBI Taxonomy" id="2714956"/>
    <lineage>
        <taxon>Bacteria</taxon>
        <taxon>Bacillati</taxon>
        <taxon>Actinomycetota</taxon>
        <taxon>Actinomycetes</taxon>
        <taxon>Motilibacterales</taxon>
        <taxon>Motilibacteraceae</taxon>
        <taxon>Motilibacter</taxon>
    </lineage>
</organism>
<feature type="domain" description="HTH lysR-type" evidence="5">
    <location>
        <begin position="18"/>
        <end position="80"/>
    </location>
</feature>
<dbReference type="SUPFAM" id="SSF53850">
    <property type="entry name" value="Periplasmic binding protein-like II"/>
    <property type="match status" value="1"/>
</dbReference>
<dbReference type="PANTHER" id="PTHR30126:SF39">
    <property type="entry name" value="HTH-TYPE TRANSCRIPTIONAL REGULATOR CYSL"/>
    <property type="match status" value="1"/>
</dbReference>